<protein>
    <recommendedName>
        <fullName evidence="1">N-acetyltransferase domain-containing protein</fullName>
    </recommendedName>
</protein>
<dbReference type="OrthoDB" id="4738875at2759"/>
<dbReference type="PANTHER" id="PTHR42791:SF1">
    <property type="entry name" value="N-ACETYLTRANSFERASE DOMAIN-CONTAINING PROTEIN"/>
    <property type="match status" value="1"/>
</dbReference>
<keyword evidence="3" id="KW-1185">Reference proteome</keyword>
<evidence type="ECO:0000259" key="1">
    <source>
        <dbReference type="PROSITE" id="PS51186"/>
    </source>
</evidence>
<dbReference type="EMBL" id="JAACJJ010000030">
    <property type="protein sequence ID" value="KAF5318821.1"/>
    <property type="molecule type" value="Genomic_DNA"/>
</dbReference>
<feature type="domain" description="N-acetyltransferase" evidence="1">
    <location>
        <begin position="86"/>
        <end position="225"/>
    </location>
</feature>
<dbReference type="PANTHER" id="PTHR42791">
    <property type="entry name" value="GNAT FAMILY ACETYLTRANSFERASE"/>
    <property type="match status" value="1"/>
</dbReference>
<proteinExistence type="predicted"/>
<evidence type="ECO:0000313" key="2">
    <source>
        <dbReference type="EMBL" id="KAF5318821.1"/>
    </source>
</evidence>
<dbReference type="AlphaFoldDB" id="A0A8H5F079"/>
<organism evidence="2 3">
    <name type="scientific">Psilocybe cf. subviscida</name>
    <dbReference type="NCBI Taxonomy" id="2480587"/>
    <lineage>
        <taxon>Eukaryota</taxon>
        <taxon>Fungi</taxon>
        <taxon>Dikarya</taxon>
        <taxon>Basidiomycota</taxon>
        <taxon>Agaricomycotina</taxon>
        <taxon>Agaricomycetes</taxon>
        <taxon>Agaricomycetidae</taxon>
        <taxon>Agaricales</taxon>
        <taxon>Agaricineae</taxon>
        <taxon>Strophariaceae</taxon>
        <taxon>Psilocybe</taxon>
    </lineage>
</organism>
<dbReference type="InterPro" id="IPR016181">
    <property type="entry name" value="Acyl_CoA_acyltransferase"/>
</dbReference>
<sequence length="225" mass="24766">MSAVTSTAAVPSYPVVRHLASASESEIEQITAVLVDAFEGDPFTSILLGGDLSLAPQQLRADVRAAFVSKGEVHVISNGPEVDNIIGVAIWYPSGVKAFTSEEERAFRNEFQALLPDSVRSWWTNHFIPTSSELSGRTLGSAYTLNSWSLHLFAVLKAHHGKGYGRKLFNYAEEKAKATRSSMVVKTTKEVDVRIYTRLGFKLSGETLIESPIGKGRMYIMHIDF</sequence>
<dbReference type="InterPro" id="IPR052523">
    <property type="entry name" value="Trichothecene_AcTrans"/>
</dbReference>
<dbReference type="Gene3D" id="3.40.630.30">
    <property type="match status" value="1"/>
</dbReference>
<gene>
    <name evidence="2" type="ORF">D9619_010802</name>
</gene>
<dbReference type="InterPro" id="IPR000182">
    <property type="entry name" value="GNAT_dom"/>
</dbReference>
<reference evidence="2 3" key="1">
    <citation type="journal article" date="2020" name="ISME J.">
        <title>Uncovering the hidden diversity of litter-decomposition mechanisms in mushroom-forming fungi.</title>
        <authorList>
            <person name="Floudas D."/>
            <person name="Bentzer J."/>
            <person name="Ahren D."/>
            <person name="Johansson T."/>
            <person name="Persson P."/>
            <person name="Tunlid A."/>
        </authorList>
    </citation>
    <scope>NUCLEOTIDE SEQUENCE [LARGE SCALE GENOMIC DNA]</scope>
    <source>
        <strain evidence="2 3">CBS 101986</strain>
    </source>
</reference>
<evidence type="ECO:0000313" key="3">
    <source>
        <dbReference type="Proteomes" id="UP000567179"/>
    </source>
</evidence>
<comment type="caution">
    <text evidence="2">The sequence shown here is derived from an EMBL/GenBank/DDBJ whole genome shotgun (WGS) entry which is preliminary data.</text>
</comment>
<dbReference type="SUPFAM" id="SSF55729">
    <property type="entry name" value="Acyl-CoA N-acyltransferases (Nat)"/>
    <property type="match status" value="1"/>
</dbReference>
<accession>A0A8H5F079</accession>
<dbReference type="PROSITE" id="PS51186">
    <property type="entry name" value="GNAT"/>
    <property type="match status" value="1"/>
</dbReference>
<dbReference type="GO" id="GO:0016747">
    <property type="term" value="F:acyltransferase activity, transferring groups other than amino-acyl groups"/>
    <property type="evidence" value="ECO:0007669"/>
    <property type="project" value="InterPro"/>
</dbReference>
<dbReference type="CDD" id="cd04301">
    <property type="entry name" value="NAT_SF"/>
    <property type="match status" value="1"/>
</dbReference>
<dbReference type="Proteomes" id="UP000567179">
    <property type="component" value="Unassembled WGS sequence"/>
</dbReference>
<name>A0A8H5F079_9AGAR</name>
<dbReference type="Pfam" id="PF13673">
    <property type="entry name" value="Acetyltransf_10"/>
    <property type="match status" value="1"/>
</dbReference>